<feature type="region of interest" description="Disordered" evidence="1">
    <location>
        <begin position="62"/>
        <end position="87"/>
    </location>
</feature>
<name>A0AAV4U631_CAEEX</name>
<reference evidence="2 3" key="1">
    <citation type="submission" date="2021-06" db="EMBL/GenBank/DDBJ databases">
        <title>Caerostris extrusa draft genome.</title>
        <authorList>
            <person name="Kono N."/>
            <person name="Arakawa K."/>
        </authorList>
    </citation>
    <scope>NUCLEOTIDE SEQUENCE [LARGE SCALE GENOMIC DNA]</scope>
</reference>
<dbReference type="Proteomes" id="UP001054945">
    <property type="component" value="Unassembled WGS sequence"/>
</dbReference>
<proteinExistence type="predicted"/>
<evidence type="ECO:0000313" key="3">
    <source>
        <dbReference type="Proteomes" id="UP001054945"/>
    </source>
</evidence>
<accession>A0AAV4U631</accession>
<dbReference type="EMBL" id="BPLR01012329">
    <property type="protein sequence ID" value="GIY53188.1"/>
    <property type="molecule type" value="Genomic_DNA"/>
</dbReference>
<dbReference type="AlphaFoldDB" id="A0AAV4U631"/>
<evidence type="ECO:0000313" key="2">
    <source>
        <dbReference type="EMBL" id="GIY53188.1"/>
    </source>
</evidence>
<comment type="caution">
    <text evidence="2">The sequence shown here is derived from an EMBL/GenBank/DDBJ whole genome shotgun (WGS) entry which is preliminary data.</text>
</comment>
<organism evidence="2 3">
    <name type="scientific">Caerostris extrusa</name>
    <name type="common">Bark spider</name>
    <name type="synonym">Caerostris bankana</name>
    <dbReference type="NCBI Taxonomy" id="172846"/>
    <lineage>
        <taxon>Eukaryota</taxon>
        <taxon>Metazoa</taxon>
        <taxon>Ecdysozoa</taxon>
        <taxon>Arthropoda</taxon>
        <taxon>Chelicerata</taxon>
        <taxon>Arachnida</taxon>
        <taxon>Araneae</taxon>
        <taxon>Araneomorphae</taxon>
        <taxon>Entelegynae</taxon>
        <taxon>Araneoidea</taxon>
        <taxon>Araneidae</taxon>
        <taxon>Caerostris</taxon>
    </lineage>
</organism>
<sequence>MEKKKPSRIISFAFHISSLTEQNTKHPSPIPKTNDCYSKQKNLRPPTYVTLVKITPRFSLPETPKASLDQSSGVPLPSTPVSVPPRSQLPPTWRKEVLAVDKSVCEVELLRREFRYISNTILVTDSFMGLLQFLEADWTLSARDIPIFEPSSILYSLNDFSVTICHAQEFI</sequence>
<keyword evidence="3" id="KW-1185">Reference proteome</keyword>
<protein>
    <submittedName>
        <fullName evidence="2">Uncharacterized protein</fullName>
    </submittedName>
</protein>
<feature type="compositionally biased region" description="Low complexity" evidence="1">
    <location>
        <begin position="71"/>
        <end position="86"/>
    </location>
</feature>
<gene>
    <name evidence="2" type="ORF">CEXT_762051</name>
</gene>
<evidence type="ECO:0000256" key="1">
    <source>
        <dbReference type="SAM" id="MobiDB-lite"/>
    </source>
</evidence>